<evidence type="ECO:0000256" key="2">
    <source>
        <dbReference type="ARBA" id="ARBA00009261"/>
    </source>
</evidence>
<dbReference type="NCBIfam" id="TIGR00835">
    <property type="entry name" value="agcS"/>
    <property type="match status" value="1"/>
</dbReference>
<keyword evidence="7 9" id="KW-1133">Transmembrane helix</keyword>
<keyword evidence="6 9" id="KW-0769">Symport</keyword>
<evidence type="ECO:0000256" key="1">
    <source>
        <dbReference type="ARBA" id="ARBA00004651"/>
    </source>
</evidence>
<feature type="transmembrane region" description="Helical" evidence="9">
    <location>
        <begin position="217"/>
        <end position="237"/>
    </location>
</feature>
<evidence type="ECO:0000256" key="6">
    <source>
        <dbReference type="ARBA" id="ARBA00022847"/>
    </source>
</evidence>
<feature type="transmembrane region" description="Helical" evidence="9">
    <location>
        <begin position="100"/>
        <end position="120"/>
    </location>
</feature>
<comment type="subcellular location">
    <subcellularLocation>
        <location evidence="9">Cell inner membrane</location>
        <topology evidence="9">Multi-pass membrane protein</topology>
    </subcellularLocation>
    <subcellularLocation>
        <location evidence="1">Cell membrane</location>
        <topology evidence="1">Multi-pass membrane protein</topology>
    </subcellularLocation>
</comment>
<accession>G4CMD4</accession>
<dbReference type="PRINTS" id="PR00175">
    <property type="entry name" value="NAALASMPORT"/>
</dbReference>
<comment type="caution">
    <text evidence="10">The sequence shown here is derived from an EMBL/GenBank/DDBJ whole genome shotgun (WGS) entry which is preliminary data.</text>
</comment>
<dbReference type="STRING" id="1030841.HMPREF9370_0243"/>
<feature type="transmembrane region" description="Helical" evidence="9">
    <location>
        <begin position="417"/>
        <end position="442"/>
    </location>
</feature>
<feature type="transmembrane region" description="Helical" evidence="9">
    <location>
        <begin position="165"/>
        <end position="185"/>
    </location>
</feature>
<dbReference type="Gene3D" id="1.20.1740.10">
    <property type="entry name" value="Amino acid/polyamine transporter I"/>
    <property type="match status" value="1"/>
</dbReference>
<evidence type="ECO:0000256" key="9">
    <source>
        <dbReference type="RuleBase" id="RU363064"/>
    </source>
</evidence>
<reference evidence="10 11" key="1">
    <citation type="submission" date="2011-06" db="EMBL/GenBank/DDBJ databases">
        <authorList>
            <person name="Muzny D."/>
            <person name="Qin X."/>
            <person name="Deng J."/>
            <person name="Jiang H."/>
            <person name="Liu Y."/>
            <person name="Qu J."/>
            <person name="Song X.-Z."/>
            <person name="Zhang L."/>
            <person name="Thornton R."/>
            <person name="Coyle M."/>
            <person name="Francisco L."/>
            <person name="Jackson L."/>
            <person name="Javaid M."/>
            <person name="Korchina V."/>
            <person name="Kovar C."/>
            <person name="Mata R."/>
            <person name="Mathew T."/>
            <person name="Ngo R."/>
            <person name="Nguyen L."/>
            <person name="Nguyen N."/>
            <person name="Okwuonu G."/>
            <person name="Ongeri F."/>
            <person name="Pham C."/>
            <person name="Simmons D."/>
            <person name="Wilczek-Boney K."/>
            <person name="Hale W."/>
            <person name="Jakkamsetti A."/>
            <person name="Pham P."/>
            <person name="Ruth R."/>
            <person name="San Lucas F."/>
            <person name="Warren J."/>
            <person name="Zhang J."/>
            <person name="Zhao Z."/>
            <person name="Zhou C."/>
            <person name="Zhu D."/>
            <person name="Lee S."/>
            <person name="Bess C."/>
            <person name="Blankenburg K."/>
            <person name="Forbes L."/>
            <person name="Fu Q."/>
            <person name="Gubbala S."/>
            <person name="Hirani K."/>
            <person name="Jayaseelan J.C."/>
            <person name="Lara F."/>
            <person name="Munidasa M."/>
            <person name="Palculict T."/>
            <person name="Patil S."/>
            <person name="Pu L.-L."/>
            <person name="Saada N."/>
            <person name="Tang L."/>
            <person name="Weissenberger G."/>
            <person name="Zhu Y."/>
            <person name="Hemphill L."/>
            <person name="Shang Y."/>
            <person name="Youmans B."/>
            <person name="Ayvaz T."/>
            <person name="Ross M."/>
            <person name="Santibanez J."/>
            <person name="Aqrawi P."/>
            <person name="Gross S."/>
            <person name="Joshi V."/>
            <person name="Fowler G."/>
            <person name="Nazareth L."/>
            <person name="Reid J."/>
            <person name="Worley K."/>
            <person name="Petrosino J."/>
            <person name="Highlander S."/>
            <person name="Gibbs R."/>
        </authorList>
    </citation>
    <scope>NUCLEOTIDE SEQUENCE [LARGE SCALE GENOMIC DNA]</scope>
    <source>
        <strain evidence="10 11">9715</strain>
    </source>
</reference>
<keyword evidence="5 9" id="KW-0812">Transmembrane</keyword>
<feature type="transmembrane region" description="Helical" evidence="9">
    <location>
        <begin position="384"/>
        <end position="405"/>
    </location>
</feature>
<dbReference type="GO" id="GO:0005283">
    <property type="term" value="F:amino acid:sodium symporter activity"/>
    <property type="evidence" value="ECO:0007669"/>
    <property type="project" value="InterPro"/>
</dbReference>
<dbReference type="AlphaFoldDB" id="G4CMD4"/>
<evidence type="ECO:0000256" key="8">
    <source>
        <dbReference type="ARBA" id="ARBA00023136"/>
    </source>
</evidence>
<organism evidence="10 11">
    <name type="scientific">Neisseria wadsworthii 9715</name>
    <dbReference type="NCBI Taxonomy" id="1030841"/>
    <lineage>
        <taxon>Bacteria</taxon>
        <taxon>Pseudomonadati</taxon>
        <taxon>Pseudomonadota</taxon>
        <taxon>Betaproteobacteria</taxon>
        <taxon>Neisseriales</taxon>
        <taxon>Neisseriaceae</taxon>
        <taxon>Neisseria</taxon>
    </lineage>
</organism>
<keyword evidence="8 9" id="KW-0472">Membrane</keyword>
<proteinExistence type="inferred from homology"/>
<dbReference type="Proteomes" id="UP000005336">
    <property type="component" value="Unassembled WGS sequence"/>
</dbReference>
<name>G4CMD4_9NEIS</name>
<keyword evidence="4" id="KW-1003">Cell membrane</keyword>
<evidence type="ECO:0000256" key="7">
    <source>
        <dbReference type="ARBA" id="ARBA00022989"/>
    </source>
</evidence>
<dbReference type="PANTHER" id="PTHR30330">
    <property type="entry name" value="AGSS FAMILY TRANSPORTER, SODIUM-ALANINE"/>
    <property type="match status" value="1"/>
</dbReference>
<evidence type="ECO:0000256" key="5">
    <source>
        <dbReference type="ARBA" id="ARBA00022692"/>
    </source>
</evidence>
<feature type="transmembrane region" description="Helical" evidence="9">
    <location>
        <begin position="243"/>
        <end position="264"/>
    </location>
</feature>
<feature type="transmembrane region" description="Helical" evidence="9">
    <location>
        <begin position="35"/>
        <end position="60"/>
    </location>
</feature>
<evidence type="ECO:0000313" key="11">
    <source>
        <dbReference type="Proteomes" id="UP000005336"/>
    </source>
</evidence>
<dbReference type="PANTHER" id="PTHR30330:SF1">
    <property type="entry name" value="AMINO-ACID CARRIER PROTEIN ALST"/>
    <property type="match status" value="1"/>
</dbReference>
<feature type="transmembrane region" description="Helical" evidence="9">
    <location>
        <begin position="335"/>
        <end position="355"/>
    </location>
</feature>
<dbReference type="Pfam" id="PF01235">
    <property type="entry name" value="Na_Ala_symp"/>
    <property type="match status" value="1"/>
</dbReference>
<comment type="similarity">
    <text evidence="2 9">Belongs to the alanine or glycine:cation symporter (AGCS) (TC 2.A.25) family.</text>
</comment>
<dbReference type="RefSeq" id="WP_009115390.1">
    <property type="nucleotide sequence ID" value="NZ_JH165159.1"/>
</dbReference>
<evidence type="ECO:0000313" key="10">
    <source>
        <dbReference type="EMBL" id="EGZ51214.1"/>
    </source>
</evidence>
<dbReference type="FunFam" id="1.20.1740.10:FF:000004">
    <property type="entry name" value="Sodium:alanine symporter family protein"/>
    <property type="match status" value="1"/>
</dbReference>
<keyword evidence="3 9" id="KW-0813">Transport</keyword>
<dbReference type="InterPro" id="IPR001463">
    <property type="entry name" value="Na/Ala_symport"/>
</dbReference>
<dbReference type="EMBL" id="AGAZ01000008">
    <property type="protein sequence ID" value="EGZ51214.1"/>
    <property type="molecule type" value="Genomic_DNA"/>
</dbReference>
<protein>
    <submittedName>
        <fullName evidence="10">AGSC family alanine:sodium (Na+) symporter</fullName>
    </submittedName>
</protein>
<evidence type="ECO:0000256" key="4">
    <source>
        <dbReference type="ARBA" id="ARBA00022475"/>
    </source>
</evidence>
<feature type="transmembrane region" description="Helical" evidence="9">
    <location>
        <begin position="448"/>
        <end position="471"/>
    </location>
</feature>
<gene>
    <name evidence="10" type="ORF">HMPREF9370_0243</name>
</gene>
<sequence length="503" mass="54000">MDKFKECLDQGQHGVYALDLMHCGVNAGNDFVWTWLVFILVAVGLFFTLATGFVQVRLLARSIKEMLGSRSEGDDSHGHGITPFQAFATGLASRVGTGNIAGVAIAISLGGPGAVLWMWLTALLGMSSAFAESSLAQLFKIRDHGNNQFRGGPAYYITRGMGQKWLGILFALSLILCFGFVFNAIQANTIIESVKSASGCASGSGDCETAWHSYKHILGVGLVILTAPIIFGGIRRVSRIAEALVPLMASAYLLVAIFIVATNISEVPGMFSMIINSAFNFESAAGGFTGSAIAAAMQQGIKRGLFSNEAGMGSAPNAAAAADVKHPVSQGMIQMLGVFVDTIIVCSCTAFVILLSDVPNAANLTGSQLTQAALESQIGVFGQYFLAVVLFMFCYSSIIGNYAYAESNVQFIKNGRLTLALFRMAVLAFVYFGSVVKVGLVWDMGDLSMGIMAFINLIAIMILSPLVFMLLRDYQRKLRMGKEPVFKLSEHPTLKRKIKSDIW</sequence>
<dbReference type="HOGENOM" id="CLU_024867_0_1_4"/>
<evidence type="ECO:0000256" key="3">
    <source>
        <dbReference type="ARBA" id="ARBA00022448"/>
    </source>
</evidence>
<keyword evidence="11" id="KW-1185">Reference proteome</keyword>
<dbReference type="PATRIC" id="fig|1030841.3.peg.251"/>
<dbReference type="GO" id="GO:0005886">
    <property type="term" value="C:plasma membrane"/>
    <property type="evidence" value="ECO:0007669"/>
    <property type="project" value="UniProtKB-SubCell"/>
</dbReference>
<keyword evidence="9" id="KW-0997">Cell inner membrane</keyword>